<proteinExistence type="predicted"/>
<dbReference type="AlphaFoldDB" id="A0A498S4V2"/>
<keyword evidence="2" id="KW-1185">Reference proteome</keyword>
<evidence type="ECO:0000313" key="1">
    <source>
        <dbReference type="EMBL" id="VBB26625.1"/>
    </source>
</evidence>
<dbReference type="EMBL" id="UPTC01000126">
    <property type="protein sequence ID" value="VBB26625.1"/>
    <property type="molecule type" value="Genomic_DNA"/>
</dbReference>
<evidence type="ECO:0000313" key="2">
    <source>
        <dbReference type="Proteomes" id="UP000276991"/>
    </source>
</evidence>
<dbReference type="Proteomes" id="UP000276991">
    <property type="component" value="Unassembled WGS sequence"/>
</dbReference>
<organism evidence="1 2">
    <name type="scientific">Acanthocheilonema viteae</name>
    <name type="common">Filarial nematode worm</name>
    <name type="synonym">Dipetalonema viteae</name>
    <dbReference type="NCBI Taxonomy" id="6277"/>
    <lineage>
        <taxon>Eukaryota</taxon>
        <taxon>Metazoa</taxon>
        <taxon>Ecdysozoa</taxon>
        <taxon>Nematoda</taxon>
        <taxon>Chromadorea</taxon>
        <taxon>Rhabditida</taxon>
        <taxon>Spirurina</taxon>
        <taxon>Spiruromorpha</taxon>
        <taxon>Filarioidea</taxon>
        <taxon>Onchocercidae</taxon>
        <taxon>Acanthocheilonema</taxon>
    </lineage>
</organism>
<name>A0A498S4V2_ACAVI</name>
<gene>
    <name evidence="1" type="ORF">NAV_LOCUS1455</name>
</gene>
<protein>
    <submittedName>
        <fullName evidence="1">Uncharacterized protein</fullName>
    </submittedName>
</protein>
<reference evidence="1 2" key="1">
    <citation type="submission" date="2018-08" db="EMBL/GenBank/DDBJ databases">
        <authorList>
            <person name="Laetsch R D."/>
            <person name="Stevens L."/>
            <person name="Kumar S."/>
            <person name="Blaxter L. M."/>
        </authorList>
    </citation>
    <scope>NUCLEOTIDE SEQUENCE [LARGE SCALE GENOMIC DNA]</scope>
</reference>
<sequence length="130" mass="14136">MSNIYFIIVKGCGCGSANCVGNILLLRPAAVAEEEEGLVALILTSIHLRRKKAAIRGGLFRNLCLLHLAGFHVMFEYRPQQFNRTVLLFGWSADCRKGCIKQGGTNRMVAIALIDNSALVADAIIVTTAM</sequence>
<accession>A0A498S4V2</accession>